<evidence type="ECO:0000313" key="12">
    <source>
        <dbReference type="EMBL" id="RWS23458.1"/>
    </source>
</evidence>
<dbReference type="Gene3D" id="1.25.40.470">
    <property type="match status" value="1"/>
</dbReference>
<evidence type="ECO:0000259" key="7">
    <source>
        <dbReference type="Pfam" id="PF04762"/>
    </source>
</evidence>
<dbReference type="Pfam" id="PF23925">
    <property type="entry name" value="A-sol_ELP1"/>
    <property type="match status" value="1"/>
</dbReference>
<evidence type="ECO:0000256" key="4">
    <source>
        <dbReference type="ARBA" id="ARBA00022490"/>
    </source>
</evidence>
<feature type="domain" description="ELP1 alpha-solenoid" evidence="10">
    <location>
        <begin position="461"/>
        <end position="656"/>
    </location>
</feature>
<feature type="domain" description="ELP1 first N-terminal beta-propeller" evidence="7">
    <location>
        <begin position="2"/>
        <end position="129"/>
    </location>
</feature>
<evidence type="ECO:0000259" key="11">
    <source>
        <dbReference type="Pfam" id="PF23936"/>
    </source>
</evidence>
<evidence type="ECO:0000256" key="5">
    <source>
        <dbReference type="ARBA" id="ARBA00022694"/>
    </source>
</evidence>
<evidence type="ECO:0000313" key="13">
    <source>
        <dbReference type="Proteomes" id="UP000288716"/>
    </source>
</evidence>
<evidence type="ECO:0000256" key="2">
    <source>
        <dbReference type="ARBA" id="ARBA00005043"/>
    </source>
</evidence>
<proteinExistence type="inferred from homology"/>
<feature type="domain" description="ELP1 TPR" evidence="9">
    <location>
        <begin position="664"/>
        <end position="822"/>
    </location>
</feature>
<dbReference type="Pfam" id="PF23878">
    <property type="entry name" value="TPR_ELP1"/>
    <property type="match status" value="1"/>
</dbReference>
<evidence type="ECO:0000256" key="6">
    <source>
        <dbReference type="SAM" id="MobiDB-lite"/>
    </source>
</evidence>
<dbReference type="STRING" id="299467.A0A443S7C9"/>
<dbReference type="VEuPathDB" id="VectorBase:LDEU008582"/>
<feature type="region of interest" description="Disordered" evidence="6">
    <location>
        <begin position="900"/>
        <end position="925"/>
    </location>
</feature>
<evidence type="ECO:0000259" key="8">
    <source>
        <dbReference type="Pfam" id="PF23797"/>
    </source>
</evidence>
<feature type="non-terminal residue" evidence="12">
    <location>
        <position position="1"/>
    </location>
</feature>
<dbReference type="SUPFAM" id="SSF48452">
    <property type="entry name" value="TPR-like"/>
    <property type="match status" value="1"/>
</dbReference>
<dbReference type="SUPFAM" id="SSF50978">
    <property type="entry name" value="WD40 repeat-like"/>
    <property type="match status" value="1"/>
</dbReference>
<feature type="domain" description="ELP1 three-helical bundle" evidence="11">
    <location>
        <begin position="837"/>
        <end position="992"/>
    </location>
</feature>
<keyword evidence="13" id="KW-1185">Reference proteome</keyword>
<dbReference type="EMBL" id="NCKV01006414">
    <property type="protein sequence ID" value="RWS23458.1"/>
    <property type="molecule type" value="Genomic_DNA"/>
</dbReference>
<dbReference type="InterPro" id="IPR056165">
    <property type="entry name" value="Beta-prop_ELP1_2nd"/>
</dbReference>
<dbReference type="InterPro" id="IPR006849">
    <property type="entry name" value="Elp1"/>
</dbReference>
<feature type="domain" description="ELP1 N-terminal second beta-propeller" evidence="8">
    <location>
        <begin position="163"/>
        <end position="437"/>
    </location>
</feature>
<protein>
    <submittedName>
        <fullName evidence="12">Elongator complex protein 1-like protein</fullName>
    </submittedName>
</protein>
<dbReference type="InterPro" id="IPR056169">
    <property type="entry name" value="HB_ELP1"/>
</dbReference>
<keyword evidence="5" id="KW-0819">tRNA processing</keyword>
<reference evidence="12 13" key="1">
    <citation type="journal article" date="2018" name="Gigascience">
        <title>Genomes of trombidid mites reveal novel predicted allergens and laterally-transferred genes associated with secondary metabolism.</title>
        <authorList>
            <person name="Dong X."/>
            <person name="Chaisiri K."/>
            <person name="Xia D."/>
            <person name="Armstrong S.D."/>
            <person name="Fang Y."/>
            <person name="Donnelly M.J."/>
            <person name="Kadowaki T."/>
            <person name="McGarry J.W."/>
            <person name="Darby A.C."/>
            <person name="Makepeace B.L."/>
        </authorList>
    </citation>
    <scope>NUCLEOTIDE SEQUENCE [LARGE SCALE GENOMIC DNA]</scope>
    <source>
        <strain evidence="12">UoL-UT</strain>
    </source>
</reference>
<dbReference type="InterPro" id="IPR056167">
    <property type="entry name" value="A-sol_ELP1"/>
</dbReference>
<dbReference type="InterPro" id="IPR056166">
    <property type="entry name" value="TPR_ELP1"/>
</dbReference>
<accession>A0A443S7C9</accession>
<dbReference type="GO" id="GO:0005829">
    <property type="term" value="C:cytosol"/>
    <property type="evidence" value="ECO:0007669"/>
    <property type="project" value="TreeGrafter"/>
</dbReference>
<dbReference type="GO" id="GO:0002926">
    <property type="term" value="P:tRNA wobble base 5-methoxycarbonylmethyl-2-thiouridinylation"/>
    <property type="evidence" value="ECO:0007669"/>
    <property type="project" value="TreeGrafter"/>
</dbReference>
<dbReference type="AlphaFoldDB" id="A0A443S7C9"/>
<evidence type="ECO:0000256" key="3">
    <source>
        <dbReference type="ARBA" id="ARBA00006086"/>
    </source>
</evidence>
<comment type="subcellular location">
    <subcellularLocation>
        <location evidence="1">Cytoplasm</location>
    </subcellularLocation>
</comment>
<dbReference type="InterPro" id="IPR011990">
    <property type="entry name" value="TPR-like_helical_dom_sf"/>
</dbReference>
<dbReference type="Pfam" id="PF04762">
    <property type="entry name" value="Beta-prop_ELP1_1st"/>
    <property type="match status" value="1"/>
</dbReference>
<dbReference type="GO" id="GO:0033588">
    <property type="term" value="C:elongator holoenzyme complex"/>
    <property type="evidence" value="ECO:0007669"/>
    <property type="project" value="InterPro"/>
</dbReference>
<dbReference type="GO" id="GO:0000049">
    <property type="term" value="F:tRNA binding"/>
    <property type="evidence" value="ECO:0007669"/>
    <property type="project" value="TreeGrafter"/>
</dbReference>
<comment type="pathway">
    <text evidence="2">tRNA modification; 5-methoxycarbonylmethyl-2-thiouridine-tRNA biosynthesis.</text>
</comment>
<dbReference type="PANTHER" id="PTHR12747">
    <property type="entry name" value="ELONGATOR COMPLEX PROTEIN 1"/>
    <property type="match status" value="1"/>
</dbReference>
<dbReference type="Pfam" id="PF23936">
    <property type="entry name" value="HB_ELP1"/>
    <property type="match status" value="1"/>
</dbReference>
<comment type="caution">
    <text evidence="12">The sequence shown here is derived from an EMBL/GenBank/DDBJ whole genome shotgun (WGS) entry which is preliminary data.</text>
</comment>
<evidence type="ECO:0000256" key="1">
    <source>
        <dbReference type="ARBA" id="ARBA00004496"/>
    </source>
</evidence>
<name>A0A443S7C9_9ACAR</name>
<keyword evidence="4" id="KW-0963">Cytoplasm</keyword>
<dbReference type="Pfam" id="PF23797">
    <property type="entry name" value="Beta-prop_ELP1_2nd"/>
    <property type="match status" value="1"/>
</dbReference>
<dbReference type="OrthoDB" id="40048at2759"/>
<sequence>CRKIRMWNRDGELHFTSEDTDGLENLIAWKPSANLLASSQQLLNKHQIIFFEKNGLRHGEFTLPYKPGSLIPEHISWSPDASLLSIVALERKEDSENQILMIWSTNNYHWYQKQTYYFGSRKITAIQWDSLSRFRLIFVTNDSIINTYQWNWDITSSNDSVAVIDGDRLLLTSFKNTVIPPPMFGWSIKFDEPINKVSLNSSTVVSFLSNGSMITFILPQNDLEKLRNGFEFKVDSKNESISSDNANFNINNSLKDHLIRNCFFATENCLLLIVSNNNGYDEIVRVENTNVESIMKLPTRILTACYDDEDNVVVIQYLDGTIFKFCLKECVLEPWKDANGVCVKFSDRCPNMQVALVNKKKKVFGLSERYSLFCDNVTLVTNGCTSFYIHNKQFLLFTTKDHFLRCFSLDSELSANLIKSDSDVEEKRNIERGSKIVTCVSNDAKVVLQAPRGNLETVFPRPLILRRIKEILDDRNYVEAFTIMRKHRINLNLLIDHNIETFIENIDSIITQIGNENVMNLCLLLTELAEDNVCISMYNYAYNGYSSGVPENSKLDLICDKFQQRLKSIDVKKYLLPILVTYVKRSDPQFGNALLEIKKLEEQKDRESAIKYLLYLVDINRLYEEALGTYDFDVVIMVAQQSSKDPKEYLSFVKSLQQIEPQDYRNYKIDMHLKRYEKALYNLSLCEGEEYFNECMELVDKHHLYKKALKLLTGTRAQQVWKKYGDYLLVKKYFEEAAVAYRFSGELHNALKAYQLSGNWNAAIDVSKSITDFNHASFLKGLAENLKSSNKYQEAAFIYETFLNDISEAALVYIKGHLWDQASRLVNQLNEETLKAAFNDELLDQKDYILNYVSQNEEQLLKYVDRLMIVKKARLESNQLGYEVDDTCDTISDISSISEGRSVSGSLSTRRSAKSKKKRERKQYSLKEGSRNEFEALLFAIKEIIEKVDAMQEEIALLIKTLFCYQFENDANICQNSFARFLNAVESVITQIWQADETNAADLSVNQRLMLNSTNQSVPTTDQKLMIAPQLRKVHWKFELLSNE</sequence>
<evidence type="ECO:0000259" key="10">
    <source>
        <dbReference type="Pfam" id="PF23925"/>
    </source>
</evidence>
<feature type="compositionally biased region" description="Low complexity" evidence="6">
    <location>
        <begin position="900"/>
        <end position="910"/>
    </location>
</feature>
<gene>
    <name evidence="12" type="ORF">B4U80_01660</name>
</gene>
<dbReference type="InterPro" id="IPR036322">
    <property type="entry name" value="WD40_repeat_dom_sf"/>
</dbReference>
<dbReference type="UniPathway" id="UPA00988"/>
<dbReference type="Proteomes" id="UP000288716">
    <property type="component" value="Unassembled WGS sequence"/>
</dbReference>
<comment type="similarity">
    <text evidence="3">Belongs to the ELP1/IKA1 family.</text>
</comment>
<dbReference type="PANTHER" id="PTHR12747:SF0">
    <property type="entry name" value="ELONGATOR COMPLEX PROTEIN 1"/>
    <property type="match status" value="1"/>
</dbReference>
<dbReference type="InterPro" id="IPR056164">
    <property type="entry name" value="Beta-prop_ELP1_1st"/>
</dbReference>
<evidence type="ECO:0000259" key="9">
    <source>
        <dbReference type="Pfam" id="PF23878"/>
    </source>
</evidence>
<organism evidence="12 13">
    <name type="scientific">Leptotrombidium deliense</name>
    <dbReference type="NCBI Taxonomy" id="299467"/>
    <lineage>
        <taxon>Eukaryota</taxon>
        <taxon>Metazoa</taxon>
        <taxon>Ecdysozoa</taxon>
        <taxon>Arthropoda</taxon>
        <taxon>Chelicerata</taxon>
        <taxon>Arachnida</taxon>
        <taxon>Acari</taxon>
        <taxon>Acariformes</taxon>
        <taxon>Trombidiformes</taxon>
        <taxon>Prostigmata</taxon>
        <taxon>Anystina</taxon>
        <taxon>Parasitengona</taxon>
        <taxon>Trombiculoidea</taxon>
        <taxon>Trombiculidae</taxon>
        <taxon>Leptotrombidium</taxon>
    </lineage>
</organism>
<feature type="compositionally biased region" description="Basic residues" evidence="6">
    <location>
        <begin position="911"/>
        <end position="921"/>
    </location>
</feature>